<evidence type="ECO:0000256" key="3">
    <source>
        <dbReference type="ARBA" id="ARBA00022989"/>
    </source>
</evidence>
<feature type="transmembrane region" description="Helical" evidence="6">
    <location>
        <begin position="107"/>
        <end position="128"/>
    </location>
</feature>
<evidence type="ECO:0000256" key="5">
    <source>
        <dbReference type="ARBA" id="ARBA00038359"/>
    </source>
</evidence>
<evidence type="ECO:0000259" key="7">
    <source>
        <dbReference type="Pfam" id="PF20684"/>
    </source>
</evidence>
<comment type="caution">
    <text evidence="8">The sequence shown here is derived from an EMBL/GenBank/DDBJ whole genome shotgun (WGS) entry which is preliminary data.</text>
</comment>
<keyword evidence="3 6" id="KW-1133">Transmembrane helix</keyword>
<evidence type="ECO:0000313" key="8">
    <source>
        <dbReference type="EMBL" id="KAL2846503.1"/>
    </source>
</evidence>
<evidence type="ECO:0000256" key="2">
    <source>
        <dbReference type="ARBA" id="ARBA00022692"/>
    </source>
</evidence>
<comment type="similarity">
    <text evidence="5">Belongs to the SAT4 family.</text>
</comment>
<reference evidence="8 9" key="1">
    <citation type="submission" date="2024-07" db="EMBL/GenBank/DDBJ databases">
        <title>Section-level genome sequencing and comparative genomics of Aspergillus sections Usti and Cavernicolus.</title>
        <authorList>
            <consortium name="Lawrence Berkeley National Laboratory"/>
            <person name="Nybo J.L."/>
            <person name="Vesth T.C."/>
            <person name="Theobald S."/>
            <person name="Frisvad J.C."/>
            <person name="Larsen T.O."/>
            <person name="Kjaerboelling I."/>
            <person name="Rothschild-Mancinelli K."/>
            <person name="Lyhne E.K."/>
            <person name="Kogle M.E."/>
            <person name="Barry K."/>
            <person name="Clum A."/>
            <person name="Na H."/>
            <person name="Ledsgaard L."/>
            <person name="Lin J."/>
            <person name="Lipzen A."/>
            <person name="Kuo A."/>
            <person name="Riley R."/>
            <person name="Mondo S."/>
            <person name="LaButti K."/>
            <person name="Haridas S."/>
            <person name="Pangalinan J."/>
            <person name="Salamov A.A."/>
            <person name="Simmons B.A."/>
            <person name="Magnuson J.K."/>
            <person name="Chen J."/>
            <person name="Drula E."/>
            <person name="Henrissat B."/>
            <person name="Wiebenga A."/>
            <person name="Lubbers R.J."/>
            <person name="Gomes A.C."/>
            <person name="Macurrencykelacurrency M.R."/>
            <person name="Stajich J."/>
            <person name="Grigoriev I.V."/>
            <person name="Mortensen U.H."/>
            <person name="De vries R.P."/>
            <person name="Baker S.E."/>
            <person name="Andersen M.R."/>
        </authorList>
    </citation>
    <scope>NUCLEOTIDE SEQUENCE [LARGE SCALE GENOMIC DNA]</scope>
    <source>
        <strain evidence="8 9">CBS 756.74</strain>
    </source>
</reference>
<dbReference type="PANTHER" id="PTHR33048:SF15">
    <property type="entry name" value="INTEGRAL MEMBRANE PROTEIN"/>
    <property type="match status" value="1"/>
</dbReference>
<feature type="transmembrane region" description="Helical" evidence="6">
    <location>
        <begin position="77"/>
        <end position="95"/>
    </location>
</feature>
<dbReference type="PANTHER" id="PTHR33048">
    <property type="entry name" value="PTH11-LIKE INTEGRAL MEMBRANE PROTEIN (AFU_ORTHOLOGUE AFUA_5G11245)"/>
    <property type="match status" value="1"/>
</dbReference>
<name>A0ABR4K2E6_9EURO</name>
<feature type="transmembrane region" description="Helical" evidence="6">
    <location>
        <begin position="234"/>
        <end position="256"/>
    </location>
</feature>
<feature type="domain" description="Rhodopsin" evidence="7">
    <location>
        <begin position="25"/>
        <end position="296"/>
    </location>
</feature>
<feature type="transmembrane region" description="Helical" evidence="6">
    <location>
        <begin position="268"/>
        <end position="290"/>
    </location>
</feature>
<feature type="transmembrane region" description="Helical" evidence="6">
    <location>
        <begin position="202"/>
        <end position="222"/>
    </location>
</feature>
<keyword evidence="9" id="KW-1185">Reference proteome</keyword>
<gene>
    <name evidence="8" type="ORF">BJX68DRAFT_268593</name>
</gene>
<comment type="subcellular location">
    <subcellularLocation>
        <location evidence="1">Membrane</location>
        <topology evidence="1">Multi-pass membrane protein</topology>
    </subcellularLocation>
</comment>
<dbReference type="EMBL" id="JBFXLR010000032">
    <property type="protein sequence ID" value="KAL2846503.1"/>
    <property type="molecule type" value="Genomic_DNA"/>
</dbReference>
<dbReference type="InterPro" id="IPR052337">
    <property type="entry name" value="SAT4-like"/>
</dbReference>
<feature type="transmembrane region" description="Helical" evidence="6">
    <location>
        <begin position="149"/>
        <end position="169"/>
    </location>
</feature>
<dbReference type="GeneID" id="98161297"/>
<dbReference type="InterPro" id="IPR049326">
    <property type="entry name" value="Rhodopsin_dom_fungi"/>
</dbReference>
<evidence type="ECO:0000256" key="1">
    <source>
        <dbReference type="ARBA" id="ARBA00004141"/>
    </source>
</evidence>
<keyword evidence="2 6" id="KW-0812">Transmembrane</keyword>
<proteinExistence type="inferred from homology"/>
<dbReference type="RefSeq" id="XP_070897197.1">
    <property type="nucleotide sequence ID" value="XM_071046133.1"/>
</dbReference>
<feature type="transmembrane region" description="Helical" evidence="6">
    <location>
        <begin position="6"/>
        <end position="29"/>
    </location>
</feature>
<organism evidence="8 9">
    <name type="scientific">Aspergillus pseudodeflectus</name>
    <dbReference type="NCBI Taxonomy" id="176178"/>
    <lineage>
        <taxon>Eukaryota</taxon>
        <taxon>Fungi</taxon>
        <taxon>Dikarya</taxon>
        <taxon>Ascomycota</taxon>
        <taxon>Pezizomycotina</taxon>
        <taxon>Eurotiomycetes</taxon>
        <taxon>Eurotiomycetidae</taxon>
        <taxon>Eurotiales</taxon>
        <taxon>Aspergillaceae</taxon>
        <taxon>Aspergillus</taxon>
        <taxon>Aspergillus subgen. Nidulantes</taxon>
    </lineage>
</organism>
<evidence type="ECO:0000256" key="4">
    <source>
        <dbReference type="ARBA" id="ARBA00023136"/>
    </source>
</evidence>
<protein>
    <recommendedName>
        <fullName evidence="7">Rhodopsin domain-containing protein</fullName>
    </recommendedName>
</protein>
<dbReference type="Proteomes" id="UP001610444">
    <property type="component" value="Unassembled WGS sequence"/>
</dbReference>
<evidence type="ECO:0000313" key="9">
    <source>
        <dbReference type="Proteomes" id="UP001610444"/>
    </source>
</evidence>
<evidence type="ECO:0000256" key="6">
    <source>
        <dbReference type="SAM" id="Phobius"/>
    </source>
</evidence>
<accession>A0ABR4K2E6</accession>
<keyword evidence="4 6" id="KW-0472">Membrane</keyword>
<sequence length="310" mass="34138">MAYSPTACLVVTIVLQVLVLVAIALRLYVRVGVKGNIAADDYMAVLATVRSNRTPIPTSSAVYFFVLGANTRPYFKILYTGLSLSYIIAMANYGVAHPGLRVSSEQAATGLLLVLIGEILYLTATYLVKVSIAFTLFRIVTAKPHRYTIYTLLLIGAILTTITCFWAFFLCSPVNYFWDRFRGAVGSCKSIRTLMAVHFVQASWTLISDLTLGLVIPGLVLWDSLMERRTKILVWFLLGFGSLAAIATIMRMVYLPTMTITDSPADNYIIVLWSVLEAAIGIICSAAATWRPLVSRLRRSPMGSREPLGS</sequence>
<dbReference type="Pfam" id="PF20684">
    <property type="entry name" value="Fung_rhodopsin"/>
    <property type="match status" value="1"/>
</dbReference>